<keyword evidence="1 7" id="KW-1003">Cell membrane</keyword>
<organism evidence="9 10">
    <name type="scientific">Streptomyces olivaceiscleroticus</name>
    <dbReference type="NCBI Taxonomy" id="68245"/>
    <lineage>
        <taxon>Bacteria</taxon>
        <taxon>Bacillati</taxon>
        <taxon>Actinomycetota</taxon>
        <taxon>Actinomycetes</taxon>
        <taxon>Kitasatosporales</taxon>
        <taxon>Streptomycetaceae</taxon>
        <taxon>Streptomyces</taxon>
    </lineage>
</organism>
<feature type="region of interest" description="Disordered" evidence="8">
    <location>
        <begin position="1"/>
        <end position="223"/>
    </location>
</feature>
<feature type="compositionally biased region" description="Low complexity" evidence="8">
    <location>
        <begin position="54"/>
        <end position="71"/>
    </location>
</feature>
<feature type="compositionally biased region" description="Basic and acidic residues" evidence="8">
    <location>
        <begin position="172"/>
        <end position="182"/>
    </location>
</feature>
<evidence type="ECO:0000256" key="8">
    <source>
        <dbReference type="SAM" id="MobiDB-lite"/>
    </source>
</evidence>
<comment type="similarity">
    <text evidence="7">Belongs to the transglycosylase MltG family.</text>
</comment>
<keyword evidence="5 7" id="KW-0456">Lyase</keyword>
<evidence type="ECO:0000313" key="10">
    <source>
        <dbReference type="Proteomes" id="UP001500909"/>
    </source>
</evidence>
<proteinExistence type="inferred from homology"/>
<protein>
    <recommendedName>
        <fullName evidence="7">Endolytic murein transglycosylase</fullName>
        <ecNumber evidence="7">4.2.2.29</ecNumber>
    </recommendedName>
    <alternativeName>
        <fullName evidence="7">Peptidoglycan lytic transglycosylase</fullName>
    </alternativeName>
    <alternativeName>
        <fullName evidence="7">Peptidoglycan polymerization terminase</fullName>
    </alternativeName>
</protein>
<name>A0ABN1AL03_9ACTN</name>
<evidence type="ECO:0000256" key="5">
    <source>
        <dbReference type="ARBA" id="ARBA00023239"/>
    </source>
</evidence>
<evidence type="ECO:0000256" key="3">
    <source>
        <dbReference type="ARBA" id="ARBA00022989"/>
    </source>
</evidence>
<keyword evidence="6 7" id="KW-0961">Cell wall biogenesis/degradation</keyword>
<comment type="function">
    <text evidence="7">Functions as a peptidoglycan terminase that cleaves nascent peptidoglycan strands endolytically to terminate their elongation.</text>
</comment>
<dbReference type="Gene3D" id="3.30.1490.480">
    <property type="entry name" value="Endolytic murein transglycosylase"/>
    <property type="match status" value="1"/>
</dbReference>
<reference evidence="9 10" key="1">
    <citation type="journal article" date="2019" name="Int. J. Syst. Evol. Microbiol.">
        <title>The Global Catalogue of Microorganisms (GCM) 10K type strain sequencing project: providing services to taxonomists for standard genome sequencing and annotation.</title>
        <authorList>
            <consortium name="The Broad Institute Genomics Platform"/>
            <consortium name="The Broad Institute Genome Sequencing Center for Infectious Disease"/>
            <person name="Wu L."/>
            <person name="Ma J."/>
        </authorList>
    </citation>
    <scope>NUCLEOTIDE SEQUENCE [LARGE SCALE GENOMIC DNA]</scope>
    <source>
        <strain evidence="9 10">JCM 4805</strain>
    </source>
</reference>
<dbReference type="NCBIfam" id="TIGR00247">
    <property type="entry name" value="endolytic transglycosylase MltG"/>
    <property type="match status" value="1"/>
</dbReference>
<comment type="catalytic activity">
    <reaction evidence="7">
        <text>a peptidoglycan chain = a peptidoglycan chain with N-acetyl-1,6-anhydromuramyl-[peptide] at the reducing end + a peptidoglycan chain with N-acetylglucosamine at the non-reducing end.</text>
        <dbReference type="EC" id="4.2.2.29"/>
    </reaction>
</comment>
<dbReference type="RefSeq" id="WP_346097413.1">
    <property type="nucleotide sequence ID" value="NZ_BAAABY010000034.1"/>
</dbReference>
<evidence type="ECO:0000256" key="2">
    <source>
        <dbReference type="ARBA" id="ARBA00022692"/>
    </source>
</evidence>
<evidence type="ECO:0000313" key="9">
    <source>
        <dbReference type="EMBL" id="GAA0479093.1"/>
    </source>
</evidence>
<evidence type="ECO:0000256" key="1">
    <source>
        <dbReference type="ARBA" id="ARBA00022475"/>
    </source>
</evidence>
<comment type="caution">
    <text evidence="9">The sequence shown here is derived from an EMBL/GenBank/DDBJ whole genome shotgun (WGS) entry which is preliminary data.</text>
</comment>
<dbReference type="PANTHER" id="PTHR30518">
    <property type="entry name" value="ENDOLYTIC MUREIN TRANSGLYCOSYLASE"/>
    <property type="match status" value="1"/>
</dbReference>
<feature type="site" description="Important for catalytic activity" evidence="7">
    <location>
        <position position="445"/>
    </location>
</feature>
<dbReference type="HAMAP" id="MF_02065">
    <property type="entry name" value="MltG"/>
    <property type="match status" value="1"/>
</dbReference>
<dbReference type="InterPro" id="IPR003770">
    <property type="entry name" value="MLTG-like"/>
</dbReference>
<dbReference type="Proteomes" id="UP001500909">
    <property type="component" value="Unassembled WGS sequence"/>
</dbReference>
<dbReference type="Pfam" id="PF02618">
    <property type="entry name" value="YceG"/>
    <property type="match status" value="1"/>
</dbReference>
<keyword evidence="3 7" id="KW-1133">Transmembrane helix</keyword>
<keyword evidence="4 7" id="KW-0472">Membrane</keyword>
<accession>A0ABN1AL03</accession>
<evidence type="ECO:0000256" key="4">
    <source>
        <dbReference type="ARBA" id="ARBA00023136"/>
    </source>
</evidence>
<dbReference type="EC" id="4.2.2.29" evidence="7"/>
<evidence type="ECO:0000256" key="7">
    <source>
        <dbReference type="HAMAP-Rule" id="MF_02065"/>
    </source>
</evidence>
<feature type="compositionally biased region" description="Basic and acidic residues" evidence="8">
    <location>
        <begin position="198"/>
        <end position="215"/>
    </location>
</feature>
<gene>
    <name evidence="7 9" type="primary">mltG</name>
    <name evidence="9" type="ORF">GCM10010361_49640</name>
</gene>
<dbReference type="EMBL" id="BAAABY010000034">
    <property type="protein sequence ID" value="GAA0479093.1"/>
    <property type="molecule type" value="Genomic_DNA"/>
</dbReference>
<keyword evidence="10" id="KW-1185">Reference proteome</keyword>
<keyword evidence="2 7" id="KW-0812">Transmembrane</keyword>
<sequence length="565" mass="61220">MTEYGRGYGSEPWHPEDPLYGESYGDQGAYGGQASYGNQDPYAGQGQQQGWGGAPDPQQHQYGHQQQYDPYSQAGQNGGVPYDPYGHQSDPYGQAGPYGQQPDPYGQADPYGRQPDPYGAGPDHYGTPDGYPAPHQAQPVRHDQTAPMPAVPGGAQGDDWQEAGHDAPWQDEPARPEPEPDHAFFSGGDADGDPDEEPAPREKRRSVGDRRGREQRPKRRGRTVAAVVALAVIGGGGYLAYDRFAPPPDFEGEGSGSVQVEIPDGSPVLQMGLLLKKEGVVKSADAFTAAVTENPKAKAGLQPGAYTLRKGMSAASAVELMLSPASRNGLTIPEGMRAVSVYERIDKKLDVKAGTTKSVAASEAKNLGLPSWADDDPDIKDPLEGFLYPSTYAVSPKAKPADVLKQMVARAKQNYARYDLAANAKKFGLKSPMQLVTVASLTQAEGTSHDDFRKMAEVVYNRLDPANPETYGKLEFDSTYNYIKNQSELDIPISAIKNYDNPYNTYYYKGLPPGPIGNPGDDALKAAVNPTDDGWYYFVAINGKTKFAKTYAEHEKLVAEFNKTR</sequence>
<dbReference type="PANTHER" id="PTHR30518:SF2">
    <property type="entry name" value="ENDOLYTIC MUREIN TRANSGLYCOSYLASE"/>
    <property type="match status" value="1"/>
</dbReference>
<evidence type="ECO:0000256" key="6">
    <source>
        <dbReference type="ARBA" id="ARBA00023316"/>
    </source>
</evidence>